<evidence type="ECO:0000313" key="8">
    <source>
        <dbReference type="Proteomes" id="UP000179258"/>
    </source>
</evidence>
<dbReference type="PANTHER" id="PTHR35534">
    <property type="entry name" value="50S RIBOSOMAL PROTEIN L32"/>
    <property type="match status" value="1"/>
</dbReference>
<dbReference type="NCBIfam" id="TIGR01031">
    <property type="entry name" value="rpmF_bact"/>
    <property type="match status" value="1"/>
</dbReference>
<feature type="region of interest" description="Disordered" evidence="6">
    <location>
        <begin position="1"/>
        <end position="22"/>
    </location>
</feature>
<dbReference type="Proteomes" id="UP000179258">
    <property type="component" value="Unassembled WGS sequence"/>
</dbReference>
<feature type="compositionally biased region" description="Basic and acidic residues" evidence="6">
    <location>
        <begin position="72"/>
        <end position="95"/>
    </location>
</feature>
<dbReference type="InterPro" id="IPR011332">
    <property type="entry name" value="Ribosomal_zn-bd"/>
</dbReference>
<accession>A0A1G2R3U1</accession>
<dbReference type="AlphaFoldDB" id="A0A1G2R3U1"/>
<dbReference type="PANTHER" id="PTHR35534:SF1">
    <property type="entry name" value="LARGE RIBOSOMAL SUBUNIT PROTEIN BL32"/>
    <property type="match status" value="1"/>
</dbReference>
<sequence>MAVPRGHHTKSRRNKGRMHQYIKPVSLSSCRKCGKPVLPHTVCRNCGYYKGTEVIDVMKKLTKKEQKRRKREMAAKEKEEGKREKSLNMEELSRK</sequence>
<dbReference type="SUPFAM" id="SSF57829">
    <property type="entry name" value="Zn-binding ribosomal proteins"/>
    <property type="match status" value="1"/>
</dbReference>
<evidence type="ECO:0000256" key="5">
    <source>
        <dbReference type="HAMAP-Rule" id="MF_00340"/>
    </source>
</evidence>
<feature type="compositionally biased region" description="Basic residues" evidence="6">
    <location>
        <begin position="1"/>
        <end position="20"/>
    </location>
</feature>
<dbReference type="InterPro" id="IPR002677">
    <property type="entry name" value="Ribosomal_bL32"/>
</dbReference>
<dbReference type="InterPro" id="IPR044957">
    <property type="entry name" value="Ribosomal_bL32_bact"/>
</dbReference>
<dbReference type="HAMAP" id="MF_00340">
    <property type="entry name" value="Ribosomal_bL32"/>
    <property type="match status" value="1"/>
</dbReference>
<evidence type="ECO:0000256" key="6">
    <source>
        <dbReference type="SAM" id="MobiDB-lite"/>
    </source>
</evidence>
<evidence type="ECO:0000256" key="4">
    <source>
        <dbReference type="ARBA" id="ARBA00035178"/>
    </source>
</evidence>
<keyword evidence="2 5" id="KW-0689">Ribosomal protein</keyword>
<dbReference type="GO" id="GO:0003735">
    <property type="term" value="F:structural constituent of ribosome"/>
    <property type="evidence" value="ECO:0007669"/>
    <property type="project" value="InterPro"/>
</dbReference>
<name>A0A1G2R3U1_9BACT</name>
<keyword evidence="3 5" id="KW-0687">Ribonucleoprotein</keyword>
<organism evidence="7 8">
    <name type="scientific">Candidatus Wildermuthbacteria bacterium RIFCSPHIGHO2_02_FULL_47_17</name>
    <dbReference type="NCBI Taxonomy" id="1802452"/>
    <lineage>
        <taxon>Bacteria</taxon>
        <taxon>Candidatus Wildermuthiibacteriota</taxon>
    </lineage>
</organism>
<gene>
    <name evidence="5" type="primary">rpmF</name>
    <name evidence="7" type="ORF">A3D59_02260</name>
</gene>
<dbReference type="GO" id="GO:0015934">
    <property type="term" value="C:large ribosomal subunit"/>
    <property type="evidence" value="ECO:0007669"/>
    <property type="project" value="InterPro"/>
</dbReference>
<evidence type="ECO:0000313" key="7">
    <source>
        <dbReference type="EMBL" id="OHA67049.1"/>
    </source>
</evidence>
<comment type="caution">
    <text evidence="7">The sequence shown here is derived from an EMBL/GenBank/DDBJ whole genome shotgun (WGS) entry which is preliminary data.</text>
</comment>
<evidence type="ECO:0000256" key="1">
    <source>
        <dbReference type="ARBA" id="ARBA00008560"/>
    </source>
</evidence>
<dbReference type="Pfam" id="PF01783">
    <property type="entry name" value="Ribosomal_L32p"/>
    <property type="match status" value="1"/>
</dbReference>
<reference evidence="7 8" key="1">
    <citation type="journal article" date="2016" name="Nat. Commun.">
        <title>Thousands of microbial genomes shed light on interconnected biogeochemical processes in an aquifer system.</title>
        <authorList>
            <person name="Anantharaman K."/>
            <person name="Brown C.T."/>
            <person name="Hug L.A."/>
            <person name="Sharon I."/>
            <person name="Castelle C.J."/>
            <person name="Probst A.J."/>
            <person name="Thomas B.C."/>
            <person name="Singh A."/>
            <person name="Wilkins M.J."/>
            <person name="Karaoz U."/>
            <person name="Brodie E.L."/>
            <person name="Williams K.H."/>
            <person name="Hubbard S.S."/>
            <person name="Banfield J.F."/>
        </authorList>
    </citation>
    <scope>NUCLEOTIDE SEQUENCE [LARGE SCALE GENOMIC DNA]</scope>
</reference>
<protein>
    <recommendedName>
        <fullName evidence="4 5">Large ribosomal subunit protein bL32</fullName>
    </recommendedName>
</protein>
<proteinExistence type="inferred from homology"/>
<evidence type="ECO:0000256" key="2">
    <source>
        <dbReference type="ARBA" id="ARBA00022980"/>
    </source>
</evidence>
<comment type="similarity">
    <text evidence="1 5">Belongs to the bacterial ribosomal protein bL32 family.</text>
</comment>
<evidence type="ECO:0000256" key="3">
    <source>
        <dbReference type="ARBA" id="ARBA00023274"/>
    </source>
</evidence>
<dbReference type="GO" id="GO:0006412">
    <property type="term" value="P:translation"/>
    <property type="evidence" value="ECO:0007669"/>
    <property type="project" value="UniProtKB-UniRule"/>
</dbReference>
<dbReference type="EMBL" id="MHTX01000046">
    <property type="protein sequence ID" value="OHA67049.1"/>
    <property type="molecule type" value="Genomic_DNA"/>
</dbReference>
<feature type="region of interest" description="Disordered" evidence="6">
    <location>
        <begin position="63"/>
        <end position="95"/>
    </location>
</feature>